<reference evidence="1" key="1">
    <citation type="submission" date="2020-12" db="EMBL/GenBank/DDBJ databases">
        <title>Taurinivorans muris gen. nov., sp. nov., fundamental and realized metabolic niche of a ubiquitous sulfidogenic bacterium in the murine intestine.</title>
        <authorList>
            <person name="Ye H."/>
            <person name="Hanson B.T."/>
            <person name="Loy A."/>
        </authorList>
    </citation>
    <scope>NUCLEOTIDE SEQUENCE</scope>
    <source>
        <strain evidence="1">LT0009</strain>
    </source>
</reference>
<dbReference type="EMBL" id="CP065938">
    <property type="protein sequence ID" value="UWX06140.1"/>
    <property type="molecule type" value="Genomic_DNA"/>
</dbReference>
<proteinExistence type="predicted"/>
<protein>
    <recommendedName>
        <fullName evidence="3">CCZ1/INTU/HSP4 first Longin domain-containing protein</fullName>
    </recommendedName>
</protein>
<evidence type="ECO:0000313" key="1">
    <source>
        <dbReference type="EMBL" id="UWX06140.1"/>
    </source>
</evidence>
<organism evidence="1 2">
    <name type="scientific">Taurinivorans muris</name>
    <dbReference type="NCBI Taxonomy" id="2787751"/>
    <lineage>
        <taxon>Bacteria</taxon>
        <taxon>Pseudomonadati</taxon>
        <taxon>Thermodesulfobacteriota</taxon>
        <taxon>Desulfovibrionia</taxon>
        <taxon>Desulfovibrionales</taxon>
        <taxon>Desulfovibrionaceae</taxon>
        <taxon>Taurinivorans</taxon>
    </lineage>
</organism>
<name>A0ABY5Y1R8_9BACT</name>
<sequence length="282" mass="33580">MKNNKLTYRYYEFDNPLLSINNTIFEQIKYKIDTINNIKDNAIYFKNNSAIDINITNDYSQIDLLSNYDLDDNCISGIITTFNVINTIDSLDDSKFLQKQLELKNIVQEENNNSISYFSHYYFCVYKDLIMVTLQRNQLNRFIDFIKIFLNFPFFTIVPLQRNIKKLPLSRIKKIEISSSELINTSITEPLKRAFSPSLTNGIINKLNSKIVFNIPKNQKENENYLYKFIDQFEYIRLYTNYGKIINNNKNFFLETISEYDDTIENEKDIFKDLKKFIQEIK</sequence>
<gene>
    <name evidence="1" type="ORF">JBF11_02155</name>
</gene>
<dbReference type="RefSeq" id="WP_334315741.1">
    <property type="nucleotide sequence ID" value="NZ_CP065938.1"/>
</dbReference>
<keyword evidence="2" id="KW-1185">Reference proteome</keyword>
<evidence type="ECO:0000313" key="2">
    <source>
        <dbReference type="Proteomes" id="UP001058120"/>
    </source>
</evidence>
<accession>A0ABY5Y1R8</accession>
<evidence type="ECO:0008006" key="3">
    <source>
        <dbReference type="Google" id="ProtNLM"/>
    </source>
</evidence>
<dbReference type="Proteomes" id="UP001058120">
    <property type="component" value="Chromosome"/>
</dbReference>